<dbReference type="PANTHER" id="PTHR12096">
    <property type="entry name" value="NUCLEAR PROTEIN SKIP-RELATED"/>
    <property type="match status" value="1"/>
</dbReference>
<dbReference type="InterPro" id="IPR004015">
    <property type="entry name" value="SKI-int_prot_SKIP_SNW-dom"/>
</dbReference>
<evidence type="ECO:0000313" key="7">
    <source>
        <dbReference type="Proteomes" id="UP001212152"/>
    </source>
</evidence>
<evidence type="ECO:0000256" key="3">
    <source>
        <dbReference type="RuleBase" id="RU367140"/>
    </source>
</evidence>
<comment type="caution">
    <text evidence="6">The sequence shown here is derived from an EMBL/GenBank/DDBJ whole genome shotgun (WGS) entry which is preliminary data.</text>
</comment>
<keyword evidence="7" id="KW-1185">Reference proteome</keyword>
<dbReference type="GO" id="GO:0000398">
    <property type="term" value="P:mRNA splicing, via spliceosome"/>
    <property type="evidence" value="ECO:0007669"/>
    <property type="project" value="InterPro"/>
</dbReference>
<feature type="region of interest" description="Disordered" evidence="4">
    <location>
        <begin position="210"/>
        <end position="238"/>
    </location>
</feature>
<evidence type="ECO:0000256" key="1">
    <source>
        <dbReference type="ARBA" id="ARBA00010197"/>
    </source>
</evidence>
<feature type="region of interest" description="Disordered" evidence="4">
    <location>
        <begin position="1"/>
        <end position="63"/>
    </location>
</feature>
<dbReference type="Proteomes" id="UP001212152">
    <property type="component" value="Unassembled WGS sequence"/>
</dbReference>
<dbReference type="GO" id="GO:0005681">
    <property type="term" value="C:spliceosomal complex"/>
    <property type="evidence" value="ECO:0007669"/>
    <property type="project" value="UniProtKB-UniRule"/>
</dbReference>
<keyword evidence="3" id="KW-0539">Nucleus</keyword>
<organism evidence="6 7">
    <name type="scientific">Geranomyces variabilis</name>
    <dbReference type="NCBI Taxonomy" id="109894"/>
    <lineage>
        <taxon>Eukaryota</taxon>
        <taxon>Fungi</taxon>
        <taxon>Fungi incertae sedis</taxon>
        <taxon>Chytridiomycota</taxon>
        <taxon>Chytridiomycota incertae sedis</taxon>
        <taxon>Chytridiomycetes</taxon>
        <taxon>Spizellomycetales</taxon>
        <taxon>Powellomycetaceae</taxon>
        <taxon>Geranomyces</taxon>
    </lineage>
</organism>
<keyword evidence="3" id="KW-0508">mRNA splicing</keyword>
<feature type="compositionally biased region" description="Basic and acidic residues" evidence="4">
    <location>
        <begin position="377"/>
        <end position="416"/>
    </location>
</feature>
<keyword evidence="3" id="KW-0747">Spliceosome</keyword>
<evidence type="ECO:0000256" key="4">
    <source>
        <dbReference type="SAM" id="MobiDB-lite"/>
    </source>
</evidence>
<dbReference type="AlphaFoldDB" id="A0AAD5THE0"/>
<dbReference type="Pfam" id="PF02731">
    <property type="entry name" value="SKIP_SNW"/>
    <property type="match status" value="1"/>
</dbReference>
<comment type="function">
    <text evidence="3">Involved in pre-mRNA splicing.</text>
</comment>
<feature type="compositionally biased region" description="Basic and acidic residues" evidence="4">
    <location>
        <begin position="544"/>
        <end position="565"/>
    </location>
</feature>
<reference evidence="6" key="1">
    <citation type="submission" date="2020-05" db="EMBL/GenBank/DDBJ databases">
        <title>Phylogenomic resolution of chytrid fungi.</title>
        <authorList>
            <person name="Stajich J.E."/>
            <person name="Amses K."/>
            <person name="Simmons R."/>
            <person name="Seto K."/>
            <person name="Myers J."/>
            <person name="Bonds A."/>
            <person name="Quandt C.A."/>
            <person name="Barry K."/>
            <person name="Liu P."/>
            <person name="Grigoriev I."/>
            <person name="Longcore J.E."/>
            <person name="James T.Y."/>
        </authorList>
    </citation>
    <scope>NUCLEOTIDE SEQUENCE</scope>
    <source>
        <strain evidence="6">JEL0379</strain>
    </source>
</reference>
<name>A0AAD5THE0_9FUNG</name>
<feature type="compositionally biased region" description="Acidic residues" evidence="4">
    <location>
        <begin position="364"/>
        <end position="376"/>
    </location>
</feature>
<protein>
    <recommendedName>
        <fullName evidence="2 3">Pre-mRNA-processing protein 45</fullName>
    </recommendedName>
</protein>
<comment type="similarity">
    <text evidence="1 3">Belongs to the SNW family.</text>
</comment>
<keyword evidence="3" id="KW-0507">mRNA processing</keyword>
<comment type="subcellular location">
    <subcellularLocation>
        <location evidence="3">Nucleus</location>
    </subcellularLocation>
</comment>
<evidence type="ECO:0000256" key="2">
    <source>
        <dbReference type="ARBA" id="ARBA00022160"/>
    </source>
</evidence>
<accession>A0AAD5THE0</accession>
<evidence type="ECO:0000259" key="5">
    <source>
        <dbReference type="Pfam" id="PF02731"/>
    </source>
</evidence>
<gene>
    <name evidence="6" type="primary">PRP45</name>
    <name evidence="6" type="ORF">HDU87_006984</name>
</gene>
<dbReference type="EMBL" id="JADGJQ010000061">
    <property type="protein sequence ID" value="KAJ3174735.1"/>
    <property type="molecule type" value="Genomic_DNA"/>
</dbReference>
<feature type="region of interest" description="Disordered" evidence="4">
    <location>
        <begin position="110"/>
        <end position="144"/>
    </location>
</feature>
<feature type="region of interest" description="Disordered" evidence="4">
    <location>
        <begin position="335"/>
        <end position="416"/>
    </location>
</feature>
<comment type="subunit">
    <text evidence="3">Associated with the spliceosome.</text>
</comment>
<dbReference type="InterPro" id="IPR017862">
    <property type="entry name" value="SKI-int_prot_SKIP"/>
</dbReference>
<feature type="region of interest" description="Disordered" evidence="4">
    <location>
        <begin position="527"/>
        <end position="565"/>
    </location>
</feature>
<proteinExistence type="inferred from homology"/>
<evidence type="ECO:0000313" key="6">
    <source>
        <dbReference type="EMBL" id="KAJ3174735.1"/>
    </source>
</evidence>
<sequence length="565" mass="62881">MSLSSFLPKPRSAGTIKSKWASDDEDDVPVTKQVAAPARKGPPPYGQRQGFTPRTAEDFGDGGAFPEIALVQYPLDMGRKRNTGAQRIETLPLQTDGDGNIRYDRILRQGDKTDNKIVHSQFKDLSEKDIKDDESLERPDEELIKATAEKTRKALEKLVDGKIKSAQPKQVTQQKNGPTYVKYTPASQNASQNSGAGSRIIRMVEAPIDPMEPPRFKHKKVPRPPPSPPAPVMHSPPRKVTVEEQKSWVIPPCISNWKNAKGYTIPLDKRLAADGRGLQELSINDNFAKLSEALFIADRHARDEVKIRSDMQGKLAAKEKREKEEKLRMLAQRAREERAGLVSGGAAPASGVHPDRAAAMNDGEASDSDDSVDEEDKQQLREREELRRERQKEREREVRMSHMGADTKARVLSKSNDRDISEKIALGLAQPSTSKESMFDQRLFNQSQGLGSGFGADDSYDLYDKPLFQGSTANAIYRPKRAEENTTGVATEKLERMLGEGGGRHRGFQGAGDAGAVRDGPVQFEREQTDVFGIDEFMSTAKRGRVDKDKDKEDTDPKGKRPRRD</sequence>
<feature type="domain" description="SKI-interacting protein SKIP SNW" evidence="5">
    <location>
        <begin position="179"/>
        <end position="338"/>
    </location>
</feature>